<dbReference type="KEGG" id="hhw:NCTC503_02750"/>
<accession>A0A4U9RWB9</accession>
<evidence type="ECO:0000313" key="2">
    <source>
        <dbReference type="EMBL" id="VTQ96599.1"/>
    </source>
</evidence>
<keyword evidence="3" id="KW-1185">Reference proteome</keyword>
<sequence>MEFLKSFVASYSEVVIMALFVIILIQFILFITVVSKNNKLQQRYRKIMRGVNNKNLEGLIVEYLDRVDKSKASMDGVVERFNELDNRVQRCIQKTAIMRYKAFDDVGALSYSIALLDDHNDGVIITGIYGRNESTSYAKPIDNGISRYDLSEEEDEVLDKAINNYESKEISDKIKK</sequence>
<evidence type="ECO:0000256" key="1">
    <source>
        <dbReference type="SAM" id="Phobius"/>
    </source>
</evidence>
<keyword evidence="1" id="KW-0812">Transmembrane</keyword>
<dbReference type="Pfam" id="PF14584">
    <property type="entry name" value="DUF4446"/>
    <property type="match status" value="1"/>
</dbReference>
<evidence type="ECO:0008006" key="4">
    <source>
        <dbReference type="Google" id="ProtNLM"/>
    </source>
</evidence>
<reference evidence="2 3" key="1">
    <citation type="submission" date="2019-05" db="EMBL/GenBank/DDBJ databases">
        <authorList>
            <consortium name="Pathogen Informatics"/>
        </authorList>
    </citation>
    <scope>NUCLEOTIDE SEQUENCE [LARGE SCALE GENOMIC DNA]</scope>
    <source>
        <strain evidence="2 3">NCTC503</strain>
    </source>
</reference>
<gene>
    <name evidence="2" type="ORF">NCTC503_02750</name>
</gene>
<protein>
    <recommendedName>
        <fullName evidence="4">DUF4446 family protein</fullName>
    </recommendedName>
</protein>
<keyword evidence="1" id="KW-1133">Transmembrane helix</keyword>
<proteinExistence type="predicted"/>
<name>A0A4U9RWB9_HATHI</name>
<dbReference type="InterPro" id="IPR027981">
    <property type="entry name" value="DUF4446"/>
</dbReference>
<evidence type="ECO:0000313" key="3">
    <source>
        <dbReference type="Proteomes" id="UP000308489"/>
    </source>
</evidence>
<dbReference type="AlphaFoldDB" id="A0A4U9RWB9"/>
<dbReference type="EMBL" id="LR590481">
    <property type="protein sequence ID" value="VTQ96599.1"/>
    <property type="molecule type" value="Genomic_DNA"/>
</dbReference>
<organism evidence="2 3">
    <name type="scientific">Hathewaya histolytica</name>
    <name type="common">Clostridium histolyticum</name>
    <dbReference type="NCBI Taxonomy" id="1498"/>
    <lineage>
        <taxon>Bacteria</taxon>
        <taxon>Bacillati</taxon>
        <taxon>Bacillota</taxon>
        <taxon>Clostridia</taxon>
        <taxon>Eubacteriales</taxon>
        <taxon>Clostridiaceae</taxon>
        <taxon>Hathewaya</taxon>
    </lineage>
</organism>
<keyword evidence="1" id="KW-0472">Membrane</keyword>
<feature type="transmembrane region" description="Helical" evidence="1">
    <location>
        <begin position="14"/>
        <end position="35"/>
    </location>
</feature>
<dbReference type="Proteomes" id="UP000308489">
    <property type="component" value="Chromosome 1"/>
</dbReference>